<dbReference type="InterPro" id="IPR024826">
    <property type="entry name" value="DNA_pol_delta/II_ssu"/>
</dbReference>
<dbReference type="PANTHER" id="PTHR10416:SF0">
    <property type="entry name" value="DNA POLYMERASE DELTA SUBUNIT 2"/>
    <property type="match status" value="1"/>
</dbReference>
<dbReference type="Gene3D" id="2.40.50.430">
    <property type="match status" value="1"/>
</dbReference>
<dbReference type="GO" id="GO:0003677">
    <property type="term" value="F:DNA binding"/>
    <property type="evidence" value="ECO:0007669"/>
    <property type="project" value="InterPro"/>
</dbReference>
<dbReference type="Pfam" id="PF18018">
    <property type="entry name" value="DNA_pol_D_N"/>
    <property type="match status" value="1"/>
</dbReference>
<feature type="domain" description="DNA polymerase alpha/delta/epsilon subunit B" evidence="3">
    <location>
        <begin position="184"/>
        <end position="400"/>
    </location>
</feature>
<keyword evidence="6" id="KW-1185">Reference proteome</keyword>
<dbReference type="Proteomes" id="UP000076502">
    <property type="component" value="Unassembled WGS sequence"/>
</dbReference>
<dbReference type="GO" id="GO:0043625">
    <property type="term" value="C:delta DNA polymerase complex"/>
    <property type="evidence" value="ECO:0007669"/>
    <property type="project" value="TreeGrafter"/>
</dbReference>
<dbReference type="InterPro" id="IPR007185">
    <property type="entry name" value="DNA_pol_a/d/e_bsu"/>
</dbReference>
<dbReference type="EMBL" id="KQ434924">
    <property type="protein sequence ID" value="KZC11620.1"/>
    <property type="molecule type" value="Genomic_DNA"/>
</dbReference>
<evidence type="ECO:0000256" key="1">
    <source>
        <dbReference type="ARBA" id="ARBA00006035"/>
    </source>
</evidence>
<evidence type="ECO:0000313" key="5">
    <source>
        <dbReference type="EMBL" id="KZC11620.1"/>
    </source>
</evidence>
<accession>A0A154PK73</accession>
<dbReference type="Gene3D" id="3.60.21.50">
    <property type="match status" value="1"/>
</dbReference>
<dbReference type="PANTHER" id="PTHR10416">
    <property type="entry name" value="DNA POLYMERASE DELTA SUBUNIT 2"/>
    <property type="match status" value="1"/>
</dbReference>
<proteinExistence type="inferred from homology"/>
<dbReference type="InterPro" id="IPR040663">
    <property type="entry name" value="DNA_pol_D_N"/>
</dbReference>
<evidence type="ECO:0000313" key="6">
    <source>
        <dbReference type="Proteomes" id="UP000076502"/>
    </source>
</evidence>
<gene>
    <name evidence="5" type="ORF">WN55_02902</name>
</gene>
<name>A0A154PK73_DUFNO</name>
<dbReference type="Pfam" id="PF04042">
    <property type="entry name" value="DNA_pol_E_B"/>
    <property type="match status" value="1"/>
</dbReference>
<dbReference type="OrthoDB" id="3763at2759"/>
<dbReference type="GO" id="GO:0006271">
    <property type="term" value="P:DNA strand elongation involved in DNA replication"/>
    <property type="evidence" value="ECO:0007669"/>
    <property type="project" value="TreeGrafter"/>
</dbReference>
<evidence type="ECO:0000259" key="3">
    <source>
        <dbReference type="Pfam" id="PF04042"/>
    </source>
</evidence>
<reference evidence="5 6" key="1">
    <citation type="submission" date="2015-07" db="EMBL/GenBank/DDBJ databases">
        <title>The genome of Dufourea novaeangliae.</title>
        <authorList>
            <person name="Pan H."/>
            <person name="Kapheim K."/>
        </authorList>
    </citation>
    <scope>NUCLEOTIDE SEQUENCE [LARGE SCALE GENOMIC DNA]</scope>
    <source>
        <strain evidence="5">0120121106</strain>
        <tissue evidence="5">Whole body</tissue>
    </source>
</reference>
<comment type="similarity">
    <text evidence="1">Belongs to the DNA polymerase delta/II small subunit family.</text>
</comment>
<keyword evidence="2" id="KW-0235">DNA replication</keyword>
<dbReference type="OMA" id="DFIDPPI"/>
<evidence type="ECO:0000259" key="4">
    <source>
        <dbReference type="Pfam" id="PF18018"/>
    </source>
</evidence>
<evidence type="ECO:0000256" key="2">
    <source>
        <dbReference type="ARBA" id="ARBA00022705"/>
    </source>
</evidence>
<dbReference type="STRING" id="178035.A0A154PK73"/>
<organism evidence="5 6">
    <name type="scientific">Dufourea novaeangliae</name>
    <name type="common">Sweat bee</name>
    <dbReference type="NCBI Taxonomy" id="178035"/>
    <lineage>
        <taxon>Eukaryota</taxon>
        <taxon>Metazoa</taxon>
        <taxon>Ecdysozoa</taxon>
        <taxon>Arthropoda</taxon>
        <taxon>Hexapoda</taxon>
        <taxon>Insecta</taxon>
        <taxon>Pterygota</taxon>
        <taxon>Neoptera</taxon>
        <taxon>Endopterygota</taxon>
        <taxon>Hymenoptera</taxon>
        <taxon>Apocrita</taxon>
        <taxon>Aculeata</taxon>
        <taxon>Apoidea</taxon>
        <taxon>Anthophila</taxon>
        <taxon>Halictidae</taxon>
        <taxon>Rophitinae</taxon>
        <taxon>Dufourea</taxon>
    </lineage>
</organism>
<dbReference type="AlphaFoldDB" id="A0A154PK73"/>
<sequence>MEIHSPVAYNRESLEFEDFKKFELSSKNFEEQYSSIYVARLTALRYHLLQKVKVKWAQYEVVTLSELCEKNEGNDYIIIGTLYKHQELKPSILRELSEELQITTQTPRTNYAAFKDLIFLEGETLRIKLVGSHMNIQNVVTGIVCAVLGHELNSGEFYVVDWCFPGCNLKPIALNKPLKQCGKILLISGLDLANNTQSLSLNLFSEWISGMIGCTEVQREVASIVCIIIAGNSVRGSIEVYNHKEYFITKAHNEAIFKEAAAVTYKLDNFLASIAQCCPIILMPGEFDPSCHALPQQSLHPCILPQCSRLKRFYGVTNPWCGRINSRIIAGSSGQPILDIMNVSGLANTSPLTWLECTLDWKHYAPTAPDTVPAYPYSKIDPFIITEYPDIYFAGNMDKYDTKLVTANEGQTIRVICIPKFSETQTAVLVDLQDLRSQPVSFSIN</sequence>
<feature type="domain" description="DNA polymerase delta subunit OB-fold" evidence="4">
    <location>
        <begin position="32"/>
        <end position="162"/>
    </location>
</feature>
<protein>
    <submittedName>
        <fullName evidence="5">DNA polymerase delta small subunit</fullName>
    </submittedName>
</protein>